<dbReference type="PANTHER" id="PTHR37540:SF5">
    <property type="entry name" value="TRANSCRIPTION FACTOR DOMAIN-CONTAINING PROTEIN"/>
    <property type="match status" value="1"/>
</dbReference>
<dbReference type="InterPro" id="IPR021858">
    <property type="entry name" value="Fun_TF"/>
</dbReference>
<feature type="compositionally biased region" description="Basic residues" evidence="1">
    <location>
        <begin position="24"/>
        <end position="33"/>
    </location>
</feature>
<dbReference type="PANTHER" id="PTHR37540">
    <property type="entry name" value="TRANSCRIPTION FACTOR (ACR-2), PUTATIVE-RELATED-RELATED"/>
    <property type="match status" value="1"/>
</dbReference>
<dbReference type="Proteomes" id="UP000288859">
    <property type="component" value="Unassembled WGS sequence"/>
</dbReference>
<feature type="compositionally biased region" description="Polar residues" evidence="1">
    <location>
        <begin position="1"/>
        <end position="11"/>
    </location>
</feature>
<proteinExistence type="predicted"/>
<dbReference type="VEuPathDB" id="FungiDB:PV10_04148"/>
<evidence type="ECO:0000313" key="3">
    <source>
        <dbReference type="Proteomes" id="UP000288859"/>
    </source>
</evidence>
<comment type="caution">
    <text evidence="2">The sequence shown here is derived from an EMBL/GenBank/DDBJ whole genome shotgun (WGS) entry which is preliminary data.</text>
</comment>
<name>A0A438MRJ3_EXOME</name>
<gene>
    <name evidence="2" type="ORF">B0A52_10180</name>
</gene>
<feature type="compositionally biased region" description="Basic and acidic residues" evidence="1">
    <location>
        <begin position="13"/>
        <end position="23"/>
    </location>
</feature>
<organism evidence="2 3">
    <name type="scientific">Exophiala mesophila</name>
    <name type="common">Black yeast-like fungus</name>
    <dbReference type="NCBI Taxonomy" id="212818"/>
    <lineage>
        <taxon>Eukaryota</taxon>
        <taxon>Fungi</taxon>
        <taxon>Dikarya</taxon>
        <taxon>Ascomycota</taxon>
        <taxon>Pezizomycotina</taxon>
        <taxon>Eurotiomycetes</taxon>
        <taxon>Chaetothyriomycetidae</taxon>
        <taxon>Chaetothyriales</taxon>
        <taxon>Herpotrichiellaceae</taxon>
        <taxon>Exophiala</taxon>
    </lineage>
</organism>
<evidence type="ECO:0000256" key="1">
    <source>
        <dbReference type="SAM" id="MobiDB-lite"/>
    </source>
</evidence>
<evidence type="ECO:0008006" key="4">
    <source>
        <dbReference type="Google" id="ProtNLM"/>
    </source>
</evidence>
<evidence type="ECO:0000313" key="2">
    <source>
        <dbReference type="EMBL" id="RVX66253.1"/>
    </source>
</evidence>
<dbReference type="OrthoDB" id="4158087at2759"/>
<feature type="region of interest" description="Disordered" evidence="1">
    <location>
        <begin position="1"/>
        <end position="86"/>
    </location>
</feature>
<sequence length="591" mass="65986">MAVATTLSPTKLSVDKTDPDAGRHHPKNYRRIRWREYEPKNKISPSGADPFVVWTPPVTPGNTTDQKKSTKSRTKCRKSSLEPASFKHQSVQRLSIPSPLSPLPCNATRADPFTNLPIKRTRCVEQCLDYFVTICHGLHGKNSSADHNAHLSLLLPFTLQHAVLFESLVAVCRASVLVSLGQSALEDKAFIHHRGQAMAGLNSRLGSKRPTDDAALLTAVLLMTLEYLIGNTGGVMMHSKGLHQMLRLRGNRPVDDECELSSPWATFVETGLVAYKALGSFVTGEAPDLPYSSMGFAGETFEELDLMRPLSYPKKPLSDGFCIILARLPAGFSAFCLTKDVSEQMINIIASIHGALQTTSTNDSAPPLPFPLPVTSPMDPAENEHIRRQMVIQNLLSALQRMSLMKPQQFEIYISFGLVAFLHQFRRLAPLNIFCDPILREFVTTLPQHSKPSSPEEQHALIWTSMSVAGVLALRIVPLPDSHTVMDRVLDLYPEARQWDQLEKILQMFFWTPEIGRHWRKIWDVAMARREKLLSRGSTADVAADDLVETVQPPSTDWIQDHIKGAPRHMREMGQALGLCPFRPLPREKHG</sequence>
<dbReference type="Pfam" id="PF11951">
    <property type="entry name" value="Fungal_trans_2"/>
    <property type="match status" value="1"/>
</dbReference>
<dbReference type="AlphaFoldDB" id="A0A438MRJ3"/>
<accession>A0A438MRJ3</accession>
<protein>
    <recommendedName>
        <fullName evidence="4">Transcription factor domain-containing protein</fullName>
    </recommendedName>
</protein>
<reference evidence="2 3" key="1">
    <citation type="submission" date="2017-03" db="EMBL/GenBank/DDBJ databases">
        <title>Genomes of endolithic fungi from Antarctica.</title>
        <authorList>
            <person name="Coleine C."/>
            <person name="Masonjones S."/>
            <person name="Stajich J.E."/>
        </authorList>
    </citation>
    <scope>NUCLEOTIDE SEQUENCE [LARGE SCALE GENOMIC DNA]</scope>
    <source>
        <strain evidence="2 3">CCFEE 6314</strain>
    </source>
</reference>
<feature type="compositionally biased region" description="Basic residues" evidence="1">
    <location>
        <begin position="69"/>
        <end position="78"/>
    </location>
</feature>
<dbReference type="EMBL" id="NAJM01000065">
    <property type="protein sequence ID" value="RVX66253.1"/>
    <property type="molecule type" value="Genomic_DNA"/>
</dbReference>